<organism evidence="3 4">
    <name type="scientific">Slackia faecicanis</name>
    <dbReference type="NCBI Taxonomy" id="255723"/>
    <lineage>
        <taxon>Bacteria</taxon>
        <taxon>Bacillati</taxon>
        <taxon>Actinomycetota</taxon>
        <taxon>Coriobacteriia</taxon>
        <taxon>Eggerthellales</taxon>
        <taxon>Eggerthellaceae</taxon>
        <taxon>Slackia</taxon>
    </lineage>
</organism>
<dbReference type="EMBL" id="QICB01000009">
    <property type="protein sequence ID" value="RNL18406.1"/>
    <property type="molecule type" value="Genomic_DNA"/>
</dbReference>
<sequence>MENRAVARFVVAPRGFGKTSIVCEYAESIFDFENVFWINGQSPCFLRDLDDRIVAPSLFDASRHRSLVVFEDIPHLDDERSDALSDDIDALLNRGWEVVAVATPATDSFAERQNDRICIAAHDLLVDDEEARALGGVSDDEGPGARIPALAWGGPEGGALLLDGMRSGDMPAEIQLAVFVMETLVEGTVEDLGSFVCSLRKDTRRFIEQHYPYVGLDLVEETFHAHEFPIADIDAAFRGVLDDTVARASSASREVLVCRLASTLVQRGRAQRACELMAALCPRRRRPSWIELEQERLFAAGDIAPAQRLFESLGERPGGLTPALLIGAAARLCALGDARAERYALRAMAHADRSDEQACSAALIAFAASPRRVSSRVRAALADAGVRSLGEGGAASVVASAWSRLGDDPEGALAVMEQACAPATAQPVFLAGAALVVRELRADGSRGDLLERAVSCASRCAADHRAASSRVDAFEALLYDAIGSAGGASDARADEAAALAARLAEQRSAWSVDEGPSRRAARKAEAAPARPGEAAKMRVRLFGGLEVDIEGRPVEAAAFRKQRAKTLLAVLVLHRGKETARQELLDIMWPDSSGDRASNNLYSLWSALRRALENERGECPYVVRHQAGYVADARYVESDVDEFEAICRTLCFERPDAREWMGLYARLESDFFCDLLPSETGCAYIDRLRESYRRRLVDVLVTAADRLCDVDEPQAALWFARAALDRCDQREDVYCALMRAQMLSDQRSQAMETFLACRRFMAEELGLDPSERMMRLHRDLVAGKHDGSPVSRGTEPGQGAMC</sequence>
<gene>
    <name evidence="3" type="ORF">DMP07_08355</name>
</gene>
<dbReference type="GO" id="GO:0003677">
    <property type="term" value="F:DNA binding"/>
    <property type="evidence" value="ECO:0007669"/>
    <property type="project" value="InterPro"/>
</dbReference>
<evidence type="ECO:0000256" key="1">
    <source>
        <dbReference type="SAM" id="MobiDB-lite"/>
    </source>
</evidence>
<dbReference type="Proteomes" id="UP000267368">
    <property type="component" value="Unassembled WGS sequence"/>
</dbReference>
<evidence type="ECO:0000313" key="4">
    <source>
        <dbReference type="Proteomes" id="UP000267368"/>
    </source>
</evidence>
<dbReference type="OrthoDB" id="3185430at2"/>
<dbReference type="Pfam" id="PF03704">
    <property type="entry name" value="BTAD"/>
    <property type="match status" value="1"/>
</dbReference>
<dbReference type="SUPFAM" id="SSF48452">
    <property type="entry name" value="TPR-like"/>
    <property type="match status" value="1"/>
</dbReference>
<dbReference type="InterPro" id="IPR036388">
    <property type="entry name" value="WH-like_DNA-bd_sf"/>
</dbReference>
<dbReference type="SMART" id="SM01043">
    <property type="entry name" value="BTAD"/>
    <property type="match status" value="1"/>
</dbReference>
<reference evidence="4" key="1">
    <citation type="submission" date="2018-05" db="EMBL/GenBank/DDBJ databases">
        <title>Genome Sequencing of selected type strains of the family Eggerthellaceae.</title>
        <authorList>
            <person name="Danylec N."/>
            <person name="Stoll D.A."/>
            <person name="Doetsch A."/>
            <person name="Huch M."/>
        </authorList>
    </citation>
    <scope>NUCLEOTIDE SEQUENCE [LARGE SCALE GENOMIC DNA]</scope>
    <source>
        <strain evidence="4">DSM 17537</strain>
    </source>
</reference>
<feature type="domain" description="Bacterial transcriptional activator" evidence="2">
    <location>
        <begin position="638"/>
        <end position="781"/>
    </location>
</feature>
<dbReference type="Gene3D" id="1.10.10.10">
    <property type="entry name" value="Winged helix-like DNA-binding domain superfamily/Winged helix DNA-binding domain"/>
    <property type="match status" value="1"/>
</dbReference>
<protein>
    <recommendedName>
        <fullName evidence="2">Bacterial transcriptional activator domain-containing protein</fullName>
    </recommendedName>
</protein>
<proteinExistence type="predicted"/>
<dbReference type="InterPro" id="IPR011990">
    <property type="entry name" value="TPR-like_helical_dom_sf"/>
</dbReference>
<dbReference type="InterPro" id="IPR016032">
    <property type="entry name" value="Sig_transdc_resp-reg_C-effctor"/>
</dbReference>
<name>A0A3N0ADP3_9ACTN</name>
<keyword evidence="4" id="KW-1185">Reference proteome</keyword>
<evidence type="ECO:0000259" key="2">
    <source>
        <dbReference type="SMART" id="SM01043"/>
    </source>
</evidence>
<dbReference type="Gene3D" id="1.25.40.10">
    <property type="entry name" value="Tetratricopeptide repeat domain"/>
    <property type="match status" value="1"/>
</dbReference>
<dbReference type="PANTHER" id="PTHR35807">
    <property type="entry name" value="TRANSCRIPTIONAL REGULATOR REDD-RELATED"/>
    <property type="match status" value="1"/>
</dbReference>
<dbReference type="GO" id="GO:0006355">
    <property type="term" value="P:regulation of DNA-templated transcription"/>
    <property type="evidence" value="ECO:0007669"/>
    <property type="project" value="InterPro"/>
</dbReference>
<feature type="region of interest" description="Disordered" evidence="1">
    <location>
        <begin position="511"/>
        <end position="531"/>
    </location>
</feature>
<evidence type="ECO:0000313" key="3">
    <source>
        <dbReference type="EMBL" id="RNL18406.1"/>
    </source>
</evidence>
<dbReference type="AlphaFoldDB" id="A0A3N0ADP3"/>
<dbReference type="InterPro" id="IPR051677">
    <property type="entry name" value="AfsR-DnrI-RedD_regulator"/>
</dbReference>
<dbReference type="SUPFAM" id="SSF46894">
    <property type="entry name" value="C-terminal effector domain of the bipartite response regulators"/>
    <property type="match status" value="1"/>
</dbReference>
<dbReference type="InterPro" id="IPR005158">
    <property type="entry name" value="BTAD"/>
</dbReference>
<accession>A0A3N0ADP3</accession>
<comment type="caution">
    <text evidence="3">The sequence shown here is derived from an EMBL/GenBank/DDBJ whole genome shotgun (WGS) entry which is preliminary data.</text>
</comment>